<dbReference type="InParanoid" id="A0A5C3P050"/>
<dbReference type="Proteomes" id="UP000308197">
    <property type="component" value="Unassembled WGS sequence"/>
</dbReference>
<protein>
    <submittedName>
        <fullName evidence="2">Uncharacterized protein</fullName>
    </submittedName>
</protein>
<evidence type="ECO:0000256" key="1">
    <source>
        <dbReference type="SAM" id="MobiDB-lite"/>
    </source>
</evidence>
<sequence>MCSLSRSSRHRPGFLSPWLAVGRWRPSRLPRALGSEHDFHSGSSTGTGCKPQAARYARTTPAWGLRSTCIMHHMRPPCWSSSGHGPTARDVLTSPACISPPCYRGDRTSPGPPPTDQPPVAPQTSPPLCAPAPPPRHCSHRDKLRSQHAAIRQLSQSDSNCNIRTC</sequence>
<organism evidence="2 3">
    <name type="scientific">Polyporus arcularius HHB13444</name>
    <dbReference type="NCBI Taxonomy" id="1314778"/>
    <lineage>
        <taxon>Eukaryota</taxon>
        <taxon>Fungi</taxon>
        <taxon>Dikarya</taxon>
        <taxon>Basidiomycota</taxon>
        <taxon>Agaricomycotina</taxon>
        <taxon>Agaricomycetes</taxon>
        <taxon>Polyporales</taxon>
        <taxon>Polyporaceae</taxon>
        <taxon>Polyporus</taxon>
    </lineage>
</organism>
<feature type="region of interest" description="Disordered" evidence="1">
    <location>
        <begin position="103"/>
        <end position="144"/>
    </location>
</feature>
<accession>A0A5C3P050</accession>
<dbReference type="EMBL" id="ML212162">
    <property type="protein sequence ID" value="TFK79113.1"/>
    <property type="molecule type" value="Genomic_DNA"/>
</dbReference>
<evidence type="ECO:0000313" key="2">
    <source>
        <dbReference type="EMBL" id="TFK79113.1"/>
    </source>
</evidence>
<evidence type="ECO:0000313" key="3">
    <source>
        <dbReference type="Proteomes" id="UP000308197"/>
    </source>
</evidence>
<dbReference type="AlphaFoldDB" id="A0A5C3P050"/>
<name>A0A5C3P050_9APHY</name>
<reference evidence="2 3" key="1">
    <citation type="journal article" date="2019" name="Nat. Ecol. Evol.">
        <title>Megaphylogeny resolves global patterns of mushroom evolution.</title>
        <authorList>
            <person name="Varga T."/>
            <person name="Krizsan K."/>
            <person name="Foldi C."/>
            <person name="Dima B."/>
            <person name="Sanchez-Garcia M."/>
            <person name="Sanchez-Ramirez S."/>
            <person name="Szollosi G.J."/>
            <person name="Szarkandi J.G."/>
            <person name="Papp V."/>
            <person name="Albert L."/>
            <person name="Andreopoulos W."/>
            <person name="Angelini C."/>
            <person name="Antonin V."/>
            <person name="Barry K.W."/>
            <person name="Bougher N.L."/>
            <person name="Buchanan P."/>
            <person name="Buyck B."/>
            <person name="Bense V."/>
            <person name="Catcheside P."/>
            <person name="Chovatia M."/>
            <person name="Cooper J."/>
            <person name="Damon W."/>
            <person name="Desjardin D."/>
            <person name="Finy P."/>
            <person name="Geml J."/>
            <person name="Haridas S."/>
            <person name="Hughes K."/>
            <person name="Justo A."/>
            <person name="Karasinski D."/>
            <person name="Kautmanova I."/>
            <person name="Kiss B."/>
            <person name="Kocsube S."/>
            <person name="Kotiranta H."/>
            <person name="LaButti K.M."/>
            <person name="Lechner B.E."/>
            <person name="Liimatainen K."/>
            <person name="Lipzen A."/>
            <person name="Lukacs Z."/>
            <person name="Mihaltcheva S."/>
            <person name="Morgado L.N."/>
            <person name="Niskanen T."/>
            <person name="Noordeloos M.E."/>
            <person name="Ohm R.A."/>
            <person name="Ortiz-Santana B."/>
            <person name="Ovrebo C."/>
            <person name="Racz N."/>
            <person name="Riley R."/>
            <person name="Savchenko A."/>
            <person name="Shiryaev A."/>
            <person name="Soop K."/>
            <person name="Spirin V."/>
            <person name="Szebenyi C."/>
            <person name="Tomsovsky M."/>
            <person name="Tulloss R.E."/>
            <person name="Uehling J."/>
            <person name="Grigoriev I.V."/>
            <person name="Vagvolgyi C."/>
            <person name="Papp T."/>
            <person name="Martin F.M."/>
            <person name="Miettinen O."/>
            <person name="Hibbett D.S."/>
            <person name="Nagy L.G."/>
        </authorList>
    </citation>
    <scope>NUCLEOTIDE SEQUENCE [LARGE SCALE GENOMIC DNA]</scope>
    <source>
        <strain evidence="2 3">HHB13444</strain>
    </source>
</reference>
<gene>
    <name evidence="2" type="ORF">K466DRAFT_37791</name>
</gene>
<feature type="compositionally biased region" description="Pro residues" evidence="1">
    <location>
        <begin position="110"/>
        <end position="136"/>
    </location>
</feature>
<proteinExistence type="predicted"/>
<keyword evidence="3" id="KW-1185">Reference proteome</keyword>